<dbReference type="AlphaFoldDB" id="A0AAW8B2E3"/>
<evidence type="ECO:0000313" key="4">
    <source>
        <dbReference type="Proteomes" id="UP001178354"/>
    </source>
</evidence>
<gene>
    <name evidence="3" type="ORF">Q8A57_06295</name>
</gene>
<dbReference type="EMBL" id="JAUUUU010000002">
    <property type="protein sequence ID" value="MDP1520577.1"/>
    <property type="molecule type" value="Genomic_DNA"/>
</dbReference>
<reference evidence="3" key="1">
    <citation type="journal article" date="2010" name="Int. J. Syst. Evol. Microbiol.">
        <title>Porticoccus litoralis gen. nov., sp. nov., a gammaproteobacterium isolated from the Yellow Sea.</title>
        <authorList>
            <person name="Oh H.M."/>
            <person name="Kim H."/>
            <person name="Kim K.M."/>
            <person name="Min G.S."/>
            <person name="Cho J.C."/>
        </authorList>
    </citation>
    <scope>NUCLEOTIDE SEQUENCE</scope>
    <source>
        <strain evidence="3">DSM 25064</strain>
    </source>
</reference>
<dbReference type="PANTHER" id="PTHR37483">
    <property type="entry name" value="UPF0125 PROTEIN RATB"/>
    <property type="match status" value="1"/>
</dbReference>
<proteinExistence type="inferred from homology"/>
<evidence type="ECO:0000256" key="2">
    <source>
        <dbReference type="HAMAP-Rule" id="MF_00460"/>
    </source>
</evidence>
<organism evidence="3 4">
    <name type="scientific">Porticoccus litoralis</name>
    <dbReference type="NCBI Taxonomy" id="434086"/>
    <lineage>
        <taxon>Bacteria</taxon>
        <taxon>Pseudomonadati</taxon>
        <taxon>Pseudomonadota</taxon>
        <taxon>Gammaproteobacteria</taxon>
        <taxon>Cellvibrionales</taxon>
        <taxon>Porticoccaceae</taxon>
        <taxon>Porticoccus</taxon>
    </lineage>
</organism>
<dbReference type="RefSeq" id="WP_305170123.1">
    <property type="nucleotide sequence ID" value="NZ_JAUUUU010000002.1"/>
</dbReference>
<dbReference type="Gene3D" id="3.10.20.280">
    <property type="entry name" value="RnfH-like"/>
    <property type="match status" value="1"/>
</dbReference>
<dbReference type="SUPFAM" id="SSF54285">
    <property type="entry name" value="MoaD/ThiS"/>
    <property type="match status" value="1"/>
</dbReference>
<protein>
    <recommendedName>
        <fullName evidence="2">UPF0125 protein Q8A57_06295</fullName>
    </recommendedName>
</protein>
<dbReference type="PANTHER" id="PTHR37483:SF1">
    <property type="entry name" value="UPF0125 PROTEIN RATB"/>
    <property type="match status" value="1"/>
</dbReference>
<evidence type="ECO:0000313" key="3">
    <source>
        <dbReference type="EMBL" id="MDP1520577.1"/>
    </source>
</evidence>
<dbReference type="Proteomes" id="UP001178354">
    <property type="component" value="Unassembled WGS sequence"/>
</dbReference>
<dbReference type="InterPro" id="IPR016155">
    <property type="entry name" value="Mopterin_synth/thiamin_S_b"/>
</dbReference>
<dbReference type="InterPro" id="IPR005346">
    <property type="entry name" value="RnfH"/>
</dbReference>
<name>A0AAW8B2E3_9GAMM</name>
<reference evidence="3" key="2">
    <citation type="submission" date="2023-08" db="EMBL/GenBank/DDBJ databases">
        <authorList>
            <person name="Luo J."/>
        </authorList>
    </citation>
    <scope>NUCLEOTIDE SEQUENCE</scope>
    <source>
        <strain evidence="3">DSM 25064</strain>
    </source>
</reference>
<comment type="caution">
    <text evidence="3">The sequence shown here is derived from an EMBL/GenBank/DDBJ whole genome shotgun (WGS) entry which is preliminary data.</text>
</comment>
<sequence>MKDVELITVEVAYALPQRQQLKTLQVAPGTTAYEAVEQSGIVQQFPEIDLETAKMGIFGQSLGSKGLKPPKEQVLQAGDRVEIYRPLLVDPKEVRKRRAEKAKQGASE</sequence>
<dbReference type="NCBIfam" id="NF002490">
    <property type="entry name" value="PRK01777.1"/>
    <property type="match status" value="1"/>
</dbReference>
<accession>A0AAW8B2E3</accession>
<dbReference type="InterPro" id="IPR037021">
    <property type="entry name" value="RnfH_sf"/>
</dbReference>
<comment type="similarity">
    <text evidence="1 2">Belongs to the UPF0125 (RnfH) family.</text>
</comment>
<dbReference type="HAMAP" id="MF_00460">
    <property type="entry name" value="UPF0125_RnfH"/>
    <property type="match status" value="1"/>
</dbReference>
<keyword evidence="4" id="KW-1185">Reference proteome</keyword>
<dbReference type="Pfam" id="PF03658">
    <property type="entry name" value="Ub-RnfH"/>
    <property type="match status" value="1"/>
</dbReference>
<evidence type="ECO:0000256" key="1">
    <source>
        <dbReference type="ARBA" id="ARBA00010645"/>
    </source>
</evidence>